<dbReference type="AlphaFoldDB" id="L8WHN0"/>
<dbReference type="InterPro" id="IPR019775">
    <property type="entry name" value="WD40_repeat_CS"/>
</dbReference>
<gene>
    <name evidence="4" type="ORF">AG1IA_08520</name>
</gene>
<dbReference type="HOGENOM" id="CLU_462452_0_0_1"/>
<dbReference type="Pfam" id="PF00400">
    <property type="entry name" value="WD40"/>
    <property type="match status" value="9"/>
</dbReference>
<dbReference type="InterPro" id="IPR050505">
    <property type="entry name" value="WDR55/POC1"/>
</dbReference>
<dbReference type="PROSITE" id="PS00678">
    <property type="entry name" value="WD_REPEATS_1"/>
    <property type="match status" value="2"/>
</dbReference>
<keyword evidence="2" id="KW-0677">Repeat</keyword>
<dbReference type="STRING" id="983506.L8WHN0"/>
<dbReference type="InterPro" id="IPR036322">
    <property type="entry name" value="WD40_repeat_dom_sf"/>
</dbReference>
<keyword evidence="5" id="KW-1185">Reference proteome</keyword>
<dbReference type="PROSITE" id="PS50082">
    <property type="entry name" value="WD_REPEATS_2"/>
    <property type="match status" value="7"/>
</dbReference>
<dbReference type="InterPro" id="IPR011047">
    <property type="entry name" value="Quinoprotein_ADH-like_sf"/>
</dbReference>
<protein>
    <submittedName>
        <fullName evidence="4">WD40 domain-containing protein</fullName>
    </submittedName>
</protein>
<feature type="repeat" description="WD" evidence="3">
    <location>
        <begin position="219"/>
        <end position="250"/>
    </location>
</feature>
<dbReference type="InterPro" id="IPR001680">
    <property type="entry name" value="WD40_rpt"/>
</dbReference>
<accession>L8WHN0</accession>
<name>L8WHN0_THACA</name>
<dbReference type="SMART" id="SM00320">
    <property type="entry name" value="WD40"/>
    <property type="match status" value="9"/>
</dbReference>
<comment type="caution">
    <text evidence="4">The sequence shown here is derived from an EMBL/GenBank/DDBJ whole genome shotgun (WGS) entry which is preliminary data.</text>
</comment>
<dbReference type="PANTHER" id="PTHR44019">
    <property type="entry name" value="WD REPEAT-CONTAINING PROTEIN 55"/>
    <property type="match status" value="1"/>
</dbReference>
<evidence type="ECO:0000313" key="4">
    <source>
        <dbReference type="EMBL" id="ELU37450.1"/>
    </source>
</evidence>
<dbReference type="PANTHER" id="PTHR44019:SF8">
    <property type="entry name" value="POC1 CENTRIOLAR PROTEIN HOMOLOG"/>
    <property type="match status" value="1"/>
</dbReference>
<dbReference type="SUPFAM" id="SSF50998">
    <property type="entry name" value="Quinoprotein alcohol dehydrogenase-like"/>
    <property type="match status" value="1"/>
</dbReference>
<reference evidence="4 5" key="1">
    <citation type="journal article" date="2013" name="Nat. Commun.">
        <title>The evolution and pathogenic mechanisms of the rice sheath blight pathogen.</title>
        <authorList>
            <person name="Zheng A."/>
            <person name="Lin R."/>
            <person name="Xu L."/>
            <person name="Qin P."/>
            <person name="Tang C."/>
            <person name="Ai P."/>
            <person name="Zhang D."/>
            <person name="Liu Y."/>
            <person name="Sun Z."/>
            <person name="Feng H."/>
            <person name="Wang Y."/>
            <person name="Chen Y."/>
            <person name="Liang X."/>
            <person name="Fu R."/>
            <person name="Li Q."/>
            <person name="Zhang J."/>
            <person name="Yu X."/>
            <person name="Xie Z."/>
            <person name="Ding L."/>
            <person name="Guan P."/>
            <person name="Tang J."/>
            <person name="Liang Y."/>
            <person name="Wang S."/>
            <person name="Deng Q."/>
            <person name="Li S."/>
            <person name="Zhu J."/>
            <person name="Wang L."/>
            <person name="Liu H."/>
            <person name="Li P."/>
        </authorList>
    </citation>
    <scope>NUCLEOTIDE SEQUENCE [LARGE SCALE GENOMIC DNA]</scope>
    <source>
        <strain evidence="5">AG-1 IA</strain>
    </source>
</reference>
<dbReference type="SUPFAM" id="SSF50978">
    <property type="entry name" value="WD40 repeat-like"/>
    <property type="match status" value="1"/>
</dbReference>
<dbReference type="EMBL" id="AFRT01002639">
    <property type="protein sequence ID" value="ELU37450.1"/>
    <property type="molecule type" value="Genomic_DNA"/>
</dbReference>
<dbReference type="CDD" id="cd00200">
    <property type="entry name" value="WD40"/>
    <property type="match status" value="1"/>
</dbReference>
<dbReference type="InterPro" id="IPR020472">
    <property type="entry name" value="WD40_PAC1"/>
</dbReference>
<sequence length="590" mass="63713">MYMVILHSQEITSIRFSPLGDKLVTGSHDRCLYIWDAENGYSSPCLLGTHDDHVSSAAFSPDGTQVASCSQRGVKMWNALHSTSAHTSRLNTPTEGVCSIAISPDGSRIAAAGFDKVIYMFNAHDGTPILEPLVAHTNTIFSVAFSPNGRYLVSGGLVGICLWDATSGKLLSGPLRAYEGWIRSISFSPDSRHVVSASQDKSLRMWEVDDGTLTPTDLVGRHEDWVNSATFSPDGKRVVSGCRDGKIRMWGSKTLSLVFDPFGSQEHTGGINSVTFSFDGRLVASGSSDGTICIFDSHSGGLVLGPLKAHRTSVQSVVFSPDSYYVVSGSVDGSVRVWRVSDGAPACEPLEGHQDWVDSVVYSSDGAYIVSGSRDSTIRVWKAPETGATPGPSKLDPLTADLRESHRAIAGGLTIDDDGWARNRDSQLLFWVPSDLLKLFPRLESVYTIGPEGILHTDYNQPLLLGEECATLCEYPVSECCGDLTCSLYDLIQTKHKRQAYNGKNLPRASTMKLTEVKQWMLTSVLCDVGSCTSSVNRVSGLELMEVEMICICMAQSIDCLQSQMLSASAIIGDAYGSAGHAGLYRSLDS</sequence>
<dbReference type="Proteomes" id="UP000011668">
    <property type="component" value="Unassembled WGS sequence"/>
</dbReference>
<dbReference type="OrthoDB" id="538223at2759"/>
<dbReference type="Gene3D" id="2.130.10.10">
    <property type="entry name" value="YVTN repeat-like/Quinoprotein amine dehydrogenase"/>
    <property type="match status" value="3"/>
</dbReference>
<feature type="repeat" description="WD" evidence="3">
    <location>
        <begin position="133"/>
        <end position="156"/>
    </location>
</feature>
<feature type="repeat" description="WD" evidence="3">
    <location>
        <begin position="350"/>
        <end position="382"/>
    </location>
</feature>
<evidence type="ECO:0000256" key="2">
    <source>
        <dbReference type="ARBA" id="ARBA00022737"/>
    </source>
</evidence>
<feature type="repeat" description="WD" evidence="3">
    <location>
        <begin position="264"/>
        <end position="296"/>
    </location>
</feature>
<dbReference type="PRINTS" id="PR00320">
    <property type="entry name" value="GPROTEINBRPT"/>
</dbReference>
<keyword evidence="1 3" id="KW-0853">WD repeat</keyword>
<dbReference type="PROSITE" id="PS50294">
    <property type="entry name" value="WD_REPEATS_REGION"/>
    <property type="match status" value="6"/>
</dbReference>
<organism evidence="4 5">
    <name type="scientific">Thanatephorus cucumeris (strain AG1-IA)</name>
    <name type="common">Rice sheath blight fungus</name>
    <name type="synonym">Rhizoctonia solani</name>
    <dbReference type="NCBI Taxonomy" id="983506"/>
    <lineage>
        <taxon>Eukaryota</taxon>
        <taxon>Fungi</taxon>
        <taxon>Dikarya</taxon>
        <taxon>Basidiomycota</taxon>
        <taxon>Agaricomycotina</taxon>
        <taxon>Agaricomycetes</taxon>
        <taxon>Cantharellales</taxon>
        <taxon>Ceratobasidiaceae</taxon>
        <taxon>Rhizoctonia</taxon>
        <taxon>Rhizoctonia solani AG-1</taxon>
    </lineage>
</organism>
<evidence type="ECO:0000313" key="5">
    <source>
        <dbReference type="Proteomes" id="UP000011668"/>
    </source>
</evidence>
<evidence type="ECO:0000256" key="1">
    <source>
        <dbReference type="ARBA" id="ARBA00022574"/>
    </source>
</evidence>
<dbReference type="InterPro" id="IPR015943">
    <property type="entry name" value="WD40/YVTN_repeat-like_dom_sf"/>
</dbReference>
<feature type="repeat" description="WD" evidence="3">
    <location>
        <begin position="175"/>
        <end position="216"/>
    </location>
</feature>
<feature type="repeat" description="WD" evidence="3">
    <location>
        <begin position="4"/>
        <end position="40"/>
    </location>
</feature>
<proteinExistence type="predicted"/>
<feature type="repeat" description="WD" evidence="3">
    <location>
        <begin position="307"/>
        <end position="348"/>
    </location>
</feature>
<evidence type="ECO:0000256" key="3">
    <source>
        <dbReference type="PROSITE-ProRule" id="PRU00221"/>
    </source>
</evidence>